<evidence type="ECO:0000313" key="1">
    <source>
        <dbReference type="EMBL" id="CAB4163075.1"/>
    </source>
</evidence>
<organism evidence="1">
    <name type="scientific">uncultured Caudovirales phage</name>
    <dbReference type="NCBI Taxonomy" id="2100421"/>
    <lineage>
        <taxon>Viruses</taxon>
        <taxon>Duplodnaviria</taxon>
        <taxon>Heunggongvirae</taxon>
        <taxon>Uroviricota</taxon>
        <taxon>Caudoviricetes</taxon>
        <taxon>Peduoviridae</taxon>
        <taxon>Maltschvirus</taxon>
        <taxon>Maltschvirus maltsch</taxon>
    </lineage>
</organism>
<name>A0A6J5P1G8_9CAUD</name>
<reference evidence="1" key="1">
    <citation type="submission" date="2020-04" db="EMBL/GenBank/DDBJ databases">
        <authorList>
            <person name="Chiriac C."/>
            <person name="Salcher M."/>
            <person name="Ghai R."/>
            <person name="Kavagutti S V."/>
        </authorList>
    </citation>
    <scope>NUCLEOTIDE SEQUENCE</scope>
</reference>
<sequence>MVRITDLATGEVLDREMTDEELKVRELDLIESVAQELKRNTAQNAKASAQAKLAALGLTEEEVASILG</sequence>
<protein>
    <submittedName>
        <fullName evidence="1">Uncharacterized protein</fullName>
    </submittedName>
</protein>
<dbReference type="EMBL" id="LR796741">
    <property type="protein sequence ID" value="CAB4163075.1"/>
    <property type="molecule type" value="Genomic_DNA"/>
</dbReference>
<proteinExistence type="predicted"/>
<accession>A0A6J5P1G8</accession>
<gene>
    <name evidence="1" type="ORF">UFOVP799_9</name>
</gene>